<keyword evidence="1" id="KW-0812">Transmembrane</keyword>
<sequence length="121" mass="12368">MRDRHDEAVRALAAACRRADTAALRAALDADAVAVCDSGAPAPTAPHSIHGARDVARLVAVLLCGRPGADVTVEAVNGRAGLVLRRGGRAVAVVAVGTAGAAVSRLWIVLNPAKLGGWHRR</sequence>
<dbReference type="PANTHER" id="PTHR30173">
    <property type="entry name" value="SIGMA 19 FACTOR"/>
    <property type="match status" value="1"/>
</dbReference>
<keyword evidence="1" id="KW-0472">Membrane</keyword>
<feature type="transmembrane region" description="Helical" evidence="1">
    <location>
        <begin position="90"/>
        <end position="110"/>
    </location>
</feature>
<gene>
    <name evidence="2" type="ORF">D7193_26080</name>
</gene>
<dbReference type="OrthoDB" id="3298440at2"/>
<reference evidence="2 3" key="1">
    <citation type="journal article" date="2015" name="Int. J. Syst. Evol. Microbiol.">
        <title>Micromonospora costi sp. nov., isolated from a leaf of Costus speciosus.</title>
        <authorList>
            <person name="Thawai C."/>
        </authorList>
    </citation>
    <scope>NUCLEOTIDE SEQUENCE [LARGE SCALE GENOMIC DNA]</scope>
    <source>
        <strain evidence="2 3">CS1-12</strain>
    </source>
</reference>
<accession>A0A3A9ZVF4</accession>
<name>A0A3A9ZVF4_9ACTN</name>
<evidence type="ECO:0000256" key="1">
    <source>
        <dbReference type="SAM" id="Phobius"/>
    </source>
</evidence>
<dbReference type="AlphaFoldDB" id="A0A3A9ZVF4"/>
<proteinExistence type="predicted"/>
<dbReference type="PANTHER" id="PTHR30173:SF43">
    <property type="entry name" value="ECF RNA POLYMERASE SIGMA FACTOR SIGI-RELATED"/>
    <property type="match status" value="1"/>
</dbReference>
<dbReference type="EMBL" id="RBAN01000005">
    <property type="protein sequence ID" value="RKN52255.1"/>
    <property type="molecule type" value="Genomic_DNA"/>
</dbReference>
<keyword evidence="1" id="KW-1133">Transmembrane helix</keyword>
<dbReference type="InterPro" id="IPR032710">
    <property type="entry name" value="NTF2-like_dom_sf"/>
</dbReference>
<comment type="caution">
    <text evidence="2">The sequence shown here is derived from an EMBL/GenBank/DDBJ whole genome shotgun (WGS) entry which is preliminary data.</text>
</comment>
<dbReference type="InterPro" id="IPR052704">
    <property type="entry name" value="ECF_Sigma-70_Domain"/>
</dbReference>
<dbReference type="GO" id="GO:0016987">
    <property type="term" value="F:sigma factor activity"/>
    <property type="evidence" value="ECO:0007669"/>
    <property type="project" value="TreeGrafter"/>
</dbReference>
<dbReference type="Proteomes" id="UP000279968">
    <property type="component" value="Unassembled WGS sequence"/>
</dbReference>
<evidence type="ECO:0000313" key="3">
    <source>
        <dbReference type="Proteomes" id="UP000279968"/>
    </source>
</evidence>
<keyword evidence="3" id="KW-1185">Reference proteome</keyword>
<evidence type="ECO:0000313" key="2">
    <source>
        <dbReference type="EMBL" id="RKN52255.1"/>
    </source>
</evidence>
<organism evidence="2 3">
    <name type="scientific">Micromonospora costi</name>
    <dbReference type="NCBI Taxonomy" id="1530042"/>
    <lineage>
        <taxon>Bacteria</taxon>
        <taxon>Bacillati</taxon>
        <taxon>Actinomycetota</taxon>
        <taxon>Actinomycetes</taxon>
        <taxon>Micromonosporales</taxon>
        <taxon>Micromonosporaceae</taxon>
        <taxon>Micromonospora</taxon>
    </lineage>
</organism>
<dbReference type="SUPFAM" id="SSF54427">
    <property type="entry name" value="NTF2-like"/>
    <property type="match status" value="1"/>
</dbReference>
<protein>
    <submittedName>
        <fullName evidence="2">Siderophore-interacting protein</fullName>
    </submittedName>
</protein>